<dbReference type="GO" id="GO:0005743">
    <property type="term" value="C:mitochondrial inner membrane"/>
    <property type="evidence" value="ECO:0007669"/>
    <property type="project" value="UniProtKB-SubCell"/>
</dbReference>
<dbReference type="Ensembl" id="ENSPEMT00000035954.1">
    <property type="protein sequence ID" value="ENSPEMP00000037014.1"/>
    <property type="gene ID" value="ENSPEMG00000027794.1"/>
</dbReference>
<dbReference type="InterPro" id="IPR015946">
    <property type="entry name" value="KH_dom-like_a/b"/>
</dbReference>
<sequence>LKQHPPNPRIFFKDGYLGAVLSLKETCTLEDGYCGVEVQITLSRTEIIILATSTRNVLGDKGGWIRELLFWKRFVSLEGSKELYVEKIAIRGSVIALPREKILPTSLIPEHNDGKSAHPSCPNHHLQHNRVLATASGGWMLH</sequence>
<reference evidence="2 3" key="1">
    <citation type="submission" date="2018-10" db="EMBL/GenBank/DDBJ databases">
        <title>Improved assembly of the deer mouse Peromyscus maniculatus genome.</title>
        <authorList>
            <person name="Lassance J.-M."/>
            <person name="Hoekstra H.E."/>
        </authorList>
    </citation>
    <scope>NUCLEOTIDE SEQUENCE [LARGE SCALE GENOMIC DNA]</scope>
</reference>
<dbReference type="Gene3D" id="3.30.300.20">
    <property type="match status" value="1"/>
</dbReference>
<reference evidence="2" key="2">
    <citation type="submission" date="2025-08" db="UniProtKB">
        <authorList>
            <consortium name="Ensembl"/>
        </authorList>
    </citation>
    <scope>IDENTIFICATION</scope>
</reference>
<reference evidence="2" key="3">
    <citation type="submission" date="2025-09" db="UniProtKB">
        <authorList>
            <consortium name="Ensembl"/>
        </authorList>
    </citation>
    <scope>IDENTIFICATION</scope>
</reference>
<dbReference type="SUPFAM" id="SSF54814">
    <property type="entry name" value="Prokaryotic type KH domain (KH-domain type II)"/>
    <property type="match status" value="1"/>
</dbReference>
<dbReference type="AlphaFoldDB" id="A0A8C8W7Z9"/>
<protein>
    <submittedName>
        <fullName evidence="2">Uncharacterized protein</fullName>
    </submittedName>
</protein>
<comment type="subcellular location">
    <subcellularLocation>
        <location evidence="1">Mitochondrion inner membrane</location>
        <topology evidence="1">Peripheral membrane protein</topology>
    </subcellularLocation>
</comment>
<keyword evidence="3" id="KW-1185">Reference proteome</keyword>
<dbReference type="InterPro" id="IPR009019">
    <property type="entry name" value="KH_sf_prok-type"/>
</dbReference>
<organism evidence="2 3">
    <name type="scientific">Peromyscus maniculatus bairdii</name>
    <name type="common">Prairie deer mouse</name>
    <dbReference type="NCBI Taxonomy" id="230844"/>
    <lineage>
        <taxon>Eukaryota</taxon>
        <taxon>Metazoa</taxon>
        <taxon>Chordata</taxon>
        <taxon>Craniata</taxon>
        <taxon>Vertebrata</taxon>
        <taxon>Euteleostomi</taxon>
        <taxon>Mammalia</taxon>
        <taxon>Eutheria</taxon>
        <taxon>Euarchontoglires</taxon>
        <taxon>Glires</taxon>
        <taxon>Rodentia</taxon>
        <taxon>Myomorpha</taxon>
        <taxon>Muroidea</taxon>
        <taxon>Cricetidae</taxon>
        <taxon>Neotominae</taxon>
        <taxon>Peromyscus</taxon>
    </lineage>
</organism>
<dbReference type="GO" id="GO:0003723">
    <property type="term" value="F:RNA binding"/>
    <property type="evidence" value="ECO:0007669"/>
    <property type="project" value="InterPro"/>
</dbReference>
<name>A0A8C8W7Z9_PERMB</name>
<dbReference type="Proteomes" id="UP000694547">
    <property type="component" value="Chromosome 17"/>
</dbReference>
<evidence type="ECO:0000313" key="2">
    <source>
        <dbReference type="Ensembl" id="ENSPEMP00000037014.1"/>
    </source>
</evidence>
<accession>A0A8C8W7Z9</accession>
<proteinExistence type="predicted"/>
<evidence type="ECO:0000313" key="3">
    <source>
        <dbReference type="Proteomes" id="UP000694547"/>
    </source>
</evidence>
<evidence type="ECO:0000256" key="1">
    <source>
        <dbReference type="ARBA" id="ARBA00004637"/>
    </source>
</evidence>